<protein>
    <submittedName>
        <fullName evidence="1">Uncharacterized protein</fullName>
    </submittedName>
</protein>
<reference evidence="1" key="1">
    <citation type="submission" date="2021-06" db="EMBL/GenBank/DDBJ databases">
        <title>Parelaphostrongylus tenuis whole genome reference sequence.</title>
        <authorList>
            <person name="Garwood T.J."/>
            <person name="Larsen P.A."/>
            <person name="Fountain-Jones N.M."/>
            <person name="Garbe J.R."/>
            <person name="Macchietto M.G."/>
            <person name="Kania S.A."/>
            <person name="Gerhold R.W."/>
            <person name="Richards J.E."/>
            <person name="Wolf T.M."/>
        </authorList>
    </citation>
    <scope>NUCLEOTIDE SEQUENCE</scope>
    <source>
        <strain evidence="1">MNPRO001-30</strain>
        <tissue evidence="1">Meninges</tissue>
    </source>
</reference>
<dbReference type="EMBL" id="JAHQIW010002477">
    <property type="protein sequence ID" value="KAJ1355439.1"/>
    <property type="molecule type" value="Genomic_DNA"/>
</dbReference>
<evidence type="ECO:0000313" key="1">
    <source>
        <dbReference type="EMBL" id="KAJ1355439.1"/>
    </source>
</evidence>
<organism evidence="1 2">
    <name type="scientific">Parelaphostrongylus tenuis</name>
    <name type="common">Meningeal worm</name>
    <dbReference type="NCBI Taxonomy" id="148309"/>
    <lineage>
        <taxon>Eukaryota</taxon>
        <taxon>Metazoa</taxon>
        <taxon>Ecdysozoa</taxon>
        <taxon>Nematoda</taxon>
        <taxon>Chromadorea</taxon>
        <taxon>Rhabditida</taxon>
        <taxon>Rhabditina</taxon>
        <taxon>Rhabditomorpha</taxon>
        <taxon>Strongyloidea</taxon>
        <taxon>Metastrongylidae</taxon>
        <taxon>Parelaphostrongylus</taxon>
    </lineage>
</organism>
<name>A0AAD5N1G0_PARTN</name>
<dbReference type="AlphaFoldDB" id="A0AAD5N1G0"/>
<evidence type="ECO:0000313" key="2">
    <source>
        <dbReference type="Proteomes" id="UP001196413"/>
    </source>
</evidence>
<sequence>MAYSPVNVTCNVTARTKVIASFKGGWRDPCTRLVRSYVRTNSDIHLNINGFCTSMRPAENRSIIVSAHLTASPSGSSID</sequence>
<dbReference type="Proteomes" id="UP001196413">
    <property type="component" value="Unassembled WGS sequence"/>
</dbReference>
<accession>A0AAD5N1G0</accession>
<keyword evidence="2" id="KW-1185">Reference proteome</keyword>
<comment type="caution">
    <text evidence="1">The sequence shown here is derived from an EMBL/GenBank/DDBJ whole genome shotgun (WGS) entry which is preliminary data.</text>
</comment>
<proteinExistence type="predicted"/>
<gene>
    <name evidence="1" type="ORF">KIN20_012836</name>
</gene>